<evidence type="ECO:0000256" key="1">
    <source>
        <dbReference type="SAM" id="Phobius"/>
    </source>
</evidence>
<feature type="chain" id="PRO_5012935593" evidence="2">
    <location>
        <begin position="25"/>
        <end position="527"/>
    </location>
</feature>
<organism evidence="3 4">
    <name type="scientific">Hypsibius exemplaris</name>
    <name type="common">Freshwater tardigrade</name>
    <dbReference type="NCBI Taxonomy" id="2072580"/>
    <lineage>
        <taxon>Eukaryota</taxon>
        <taxon>Metazoa</taxon>
        <taxon>Ecdysozoa</taxon>
        <taxon>Tardigrada</taxon>
        <taxon>Eutardigrada</taxon>
        <taxon>Parachela</taxon>
        <taxon>Hypsibioidea</taxon>
        <taxon>Hypsibiidae</taxon>
        <taxon>Hypsibius</taxon>
    </lineage>
</organism>
<feature type="signal peptide" evidence="2">
    <location>
        <begin position="1"/>
        <end position="24"/>
    </location>
</feature>
<evidence type="ECO:0000256" key="2">
    <source>
        <dbReference type="SAM" id="SignalP"/>
    </source>
</evidence>
<evidence type="ECO:0000313" key="4">
    <source>
        <dbReference type="Proteomes" id="UP000192578"/>
    </source>
</evidence>
<dbReference type="EMBL" id="MTYJ01000044">
    <property type="protein sequence ID" value="OQV18893.1"/>
    <property type="molecule type" value="Genomic_DNA"/>
</dbReference>
<dbReference type="OrthoDB" id="1890790at2759"/>
<feature type="transmembrane region" description="Helical" evidence="1">
    <location>
        <begin position="472"/>
        <end position="492"/>
    </location>
</feature>
<proteinExistence type="predicted"/>
<reference evidence="4" key="1">
    <citation type="submission" date="2017-01" db="EMBL/GenBank/DDBJ databases">
        <title>Comparative genomics of anhydrobiosis in the tardigrade Hypsibius dujardini.</title>
        <authorList>
            <person name="Yoshida Y."/>
            <person name="Koutsovoulos G."/>
            <person name="Laetsch D."/>
            <person name="Stevens L."/>
            <person name="Kumar S."/>
            <person name="Horikawa D."/>
            <person name="Ishino K."/>
            <person name="Komine S."/>
            <person name="Tomita M."/>
            <person name="Blaxter M."/>
            <person name="Arakawa K."/>
        </authorList>
    </citation>
    <scope>NUCLEOTIDE SEQUENCE [LARGE SCALE GENOMIC DNA]</scope>
    <source>
        <strain evidence="4">Z151</strain>
    </source>
</reference>
<dbReference type="SUPFAM" id="SSF53822">
    <property type="entry name" value="Periplasmic binding protein-like I"/>
    <property type="match status" value="1"/>
</dbReference>
<accession>A0A1W0WUS1</accession>
<evidence type="ECO:0000313" key="3">
    <source>
        <dbReference type="EMBL" id="OQV18893.1"/>
    </source>
</evidence>
<comment type="caution">
    <text evidence="3">The sequence shown here is derived from an EMBL/GenBank/DDBJ whole genome shotgun (WGS) entry which is preliminary data.</text>
</comment>
<dbReference type="InterPro" id="IPR028082">
    <property type="entry name" value="Peripla_BP_I"/>
</dbReference>
<keyword evidence="1" id="KW-0472">Membrane</keyword>
<dbReference type="Gene3D" id="3.40.50.2300">
    <property type="match status" value="1"/>
</dbReference>
<keyword evidence="1" id="KW-1133">Transmembrane helix</keyword>
<sequence>MPIFAWIEACVLIVPFLPLRYVNPAVNINSTPRNGLINVSIVVYGQANIPGNVALSVTEPPYEVAYEQINREYGDRFNISYVQTRAHPCLSTLQSSLHPENNLAWWNYHLISQGQVVIFITPGGSAMACDASDTSWNALAASWGTLMLNTLSGIELKGRSAYNTSLSLSSVGMNHYIEVALILIAHYDWQSVFLAWDQASVPAYRAIAEGIKVGLDRNGGRVLHSLTSIKATSDFNFNPLLSEFHNSSRVMFYCGHASQLRRLLVYIAVEIMPAPSLFGRLTWNYGDRDDEAARSAFQSLLVLQQLDDALQQRNSSQRFKSAMAVEFRRRSVAKYNSSYAPGNDLINLLLDGYIAIRLLGKVLNETWQEDGAFMEGRRLADRFLNRTFNLENIGDVYVDWNGIRKVSNAVMHYNALRDIREPFLVRYANTSMPQTLTPLNVDIAWPNIPWPPPWRPRCGYRGDSCLSDSRSMFIESMIGISTIVVIGAALAVKFWRWFQHYRFEWNIGGSSSRAIFASRASVMVGLG</sequence>
<dbReference type="Proteomes" id="UP000192578">
    <property type="component" value="Unassembled WGS sequence"/>
</dbReference>
<name>A0A1W0WUS1_HYPEX</name>
<dbReference type="AlphaFoldDB" id="A0A1W0WUS1"/>
<gene>
    <name evidence="3" type="ORF">BV898_06955</name>
</gene>
<keyword evidence="1" id="KW-0812">Transmembrane</keyword>
<keyword evidence="4" id="KW-1185">Reference proteome</keyword>
<keyword evidence="2" id="KW-0732">Signal</keyword>
<protein>
    <submittedName>
        <fullName evidence="3">Uncharacterized protein</fullName>
    </submittedName>
</protein>